<proteinExistence type="inferred from homology"/>
<name>A0A3A8B4Q3_9RHOB</name>
<comment type="cofactor">
    <cofactor evidence="2">
        <name>L-ascorbate</name>
        <dbReference type="ChEBI" id="CHEBI:38290"/>
    </cofactor>
</comment>
<dbReference type="InterPro" id="IPR038492">
    <property type="entry name" value="GBBH-like_N_sf"/>
</dbReference>
<evidence type="ECO:0000256" key="6">
    <source>
        <dbReference type="ARBA" id="ARBA00023002"/>
    </source>
</evidence>
<dbReference type="InterPro" id="IPR042098">
    <property type="entry name" value="TauD-like_sf"/>
</dbReference>
<evidence type="ECO:0000256" key="5">
    <source>
        <dbReference type="ARBA" id="ARBA00022964"/>
    </source>
</evidence>
<protein>
    <submittedName>
        <fullName evidence="9">DUF971 domain-containing protein</fullName>
    </submittedName>
</protein>
<keyword evidence="6" id="KW-0560">Oxidoreductase</keyword>
<evidence type="ECO:0000256" key="3">
    <source>
        <dbReference type="ARBA" id="ARBA00008654"/>
    </source>
</evidence>
<evidence type="ECO:0000259" key="8">
    <source>
        <dbReference type="Pfam" id="PF02668"/>
    </source>
</evidence>
<dbReference type="AlphaFoldDB" id="A0A3A8B4Q3"/>
<evidence type="ECO:0000256" key="7">
    <source>
        <dbReference type="ARBA" id="ARBA00023004"/>
    </source>
</evidence>
<sequence>MTRHALDVSDDGRILTLSGSEGPLRFHAVWLRDNAQDEETRAPGNGQRLIALRDIPEDTRIEAAEQADDTLRLTFAPEGKTIAFDTGWLARHAYDRADDRAPGWTAPVVETWDSALMNAAPTGDFGEVSADPAARRDWLAQIARLGFARLTGGPVEDGALFKVVDLFGHVRETNYGRKFEVRTEVNPTNLAYTGLGLQAHTDNPYRDPVPTVQVLYCLESSAAGGENMVVDGFAVAQRLRDENPEWFDVLSRHCARFEYAGGDGVCLRSRRPMIELAPDGELIGVRFNNRSAAAITDVPFDDMPTYYAAYRRMGEIIDDPAMEVTFRLDPGEAFVVNNTRVLHARKGYSGSGTRWLQGCYADMDGLRSTLAVLEAGR</sequence>
<evidence type="ECO:0000256" key="1">
    <source>
        <dbReference type="ARBA" id="ARBA00001954"/>
    </source>
</evidence>
<dbReference type="GO" id="GO:0046872">
    <property type="term" value="F:metal ion binding"/>
    <property type="evidence" value="ECO:0007669"/>
    <property type="project" value="UniProtKB-KW"/>
</dbReference>
<dbReference type="FunFam" id="3.60.130.10:FF:000001">
    <property type="entry name" value="Trimethyllysine dioxygenase, mitochondrial"/>
    <property type="match status" value="1"/>
</dbReference>
<dbReference type="SUPFAM" id="SSF51197">
    <property type="entry name" value="Clavaminate synthase-like"/>
    <property type="match status" value="1"/>
</dbReference>
<dbReference type="Proteomes" id="UP000281128">
    <property type="component" value="Unassembled WGS sequence"/>
</dbReference>
<organism evidence="9 10">
    <name type="scientific">Roseovarius spongiae</name>
    <dbReference type="NCBI Taxonomy" id="2320272"/>
    <lineage>
        <taxon>Bacteria</taxon>
        <taxon>Pseudomonadati</taxon>
        <taxon>Pseudomonadota</taxon>
        <taxon>Alphaproteobacteria</taxon>
        <taxon>Rhodobacterales</taxon>
        <taxon>Roseobacteraceae</taxon>
        <taxon>Roseovarius</taxon>
    </lineage>
</organism>
<reference evidence="9 10" key="1">
    <citation type="submission" date="2018-09" db="EMBL/GenBank/DDBJ databases">
        <title>Roseovarius spongiae sp. nov., isolated from a marine sponge.</title>
        <authorList>
            <person name="Zhuang L."/>
            <person name="Luo L."/>
        </authorList>
    </citation>
    <scope>NUCLEOTIDE SEQUENCE [LARGE SCALE GENOMIC DNA]</scope>
    <source>
        <strain evidence="9 10">HN-E21</strain>
    </source>
</reference>
<dbReference type="Pfam" id="PF02668">
    <property type="entry name" value="TauD"/>
    <property type="match status" value="1"/>
</dbReference>
<keyword evidence="5" id="KW-0223">Dioxygenase</keyword>
<gene>
    <name evidence="9" type="ORF">D6850_04435</name>
</gene>
<dbReference type="OrthoDB" id="979809at2"/>
<keyword evidence="10" id="KW-1185">Reference proteome</keyword>
<dbReference type="PANTHER" id="PTHR10696">
    <property type="entry name" value="GAMMA-BUTYROBETAINE HYDROXYLASE-RELATED"/>
    <property type="match status" value="1"/>
</dbReference>
<dbReference type="InterPro" id="IPR003819">
    <property type="entry name" value="TauD/TfdA-like"/>
</dbReference>
<keyword evidence="7" id="KW-0408">Iron</keyword>
<dbReference type="Gene3D" id="3.30.2020.30">
    <property type="match status" value="1"/>
</dbReference>
<dbReference type="GO" id="GO:0045329">
    <property type="term" value="P:carnitine biosynthetic process"/>
    <property type="evidence" value="ECO:0007669"/>
    <property type="project" value="TreeGrafter"/>
</dbReference>
<evidence type="ECO:0000256" key="2">
    <source>
        <dbReference type="ARBA" id="ARBA00001961"/>
    </source>
</evidence>
<comment type="caution">
    <text evidence="9">The sequence shown here is derived from an EMBL/GenBank/DDBJ whole genome shotgun (WGS) entry which is preliminary data.</text>
</comment>
<evidence type="ECO:0000256" key="4">
    <source>
        <dbReference type="ARBA" id="ARBA00022723"/>
    </source>
</evidence>
<keyword evidence="4" id="KW-0479">Metal-binding</keyword>
<evidence type="ECO:0000313" key="10">
    <source>
        <dbReference type="Proteomes" id="UP000281128"/>
    </source>
</evidence>
<dbReference type="RefSeq" id="WP_121164142.1">
    <property type="nucleotide sequence ID" value="NZ_RAPE01000001.1"/>
</dbReference>
<dbReference type="EMBL" id="RAPE01000001">
    <property type="protein sequence ID" value="RKF16791.1"/>
    <property type="molecule type" value="Genomic_DNA"/>
</dbReference>
<dbReference type="InterPro" id="IPR050411">
    <property type="entry name" value="AlphaKG_dependent_hydroxylases"/>
</dbReference>
<accession>A0A3A8B4Q3</accession>
<evidence type="ECO:0000313" key="9">
    <source>
        <dbReference type="EMBL" id="RKF16791.1"/>
    </source>
</evidence>
<feature type="domain" description="TauD/TfdA-like" evidence="8">
    <location>
        <begin position="120"/>
        <end position="360"/>
    </location>
</feature>
<dbReference type="PANTHER" id="PTHR10696:SF25">
    <property type="entry name" value="OXIDOREDUCTASE AIM17-RELATED"/>
    <property type="match status" value="1"/>
</dbReference>
<dbReference type="CDD" id="cd00250">
    <property type="entry name" value="CAS_like"/>
    <property type="match status" value="1"/>
</dbReference>
<comment type="similarity">
    <text evidence="3">Belongs to the gamma-BBH/TMLD family.</text>
</comment>
<dbReference type="GO" id="GO:0016706">
    <property type="term" value="F:2-oxoglutarate-dependent dioxygenase activity"/>
    <property type="evidence" value="ECO:0007669"/>
    <property type="project" value="UniProtKB-ARBA"/>
</dbReference>
<comment type="cofactor">
    <cofactor evidence="1">
        <name>Fe(2+)</name>
        <dbReference type="ChEBI" id="CHEBI:29033"/>
    </cofactor>
</comment>
<dbReference type="Gene3D" id="3.60.130.10">
    <property type="entry name" value="Clavaminate synthase-like"/>
    <property type="match status" value="1"/>
</dbReference>